<keyword evidence="3" id="KW-1185">Reference proteome</keyword>
<name>A0A9N9K465_9GLOM</name>
<dbReference type="AlphaFoldDB" id="A0A9N9K465"/>
<organism evidence="2 3">
    <name type="scientific">Racocetra fulgida</name>
    <dbReference type="NCBI Taxonomy" id="60492"/>
    <lineage>
        <taxon>Eukaryota</taxon>
        <taxon>Fungi</taxon>
        <taxon>Fungi incertae sedis</taxon>
        <taxon>Mucoromycota</taxon>
        <taxon>Glomeromycotina</taxon>
        <taxon>Glomeromycetes</taxon>
        <taxon>Diversisporales</taxon>
        <taxon>Gigasporaceae</taxon>
        <taxon>Racocetra</taxon>
    </lineage>
</organism>
<gene>
    <name evidence="2" type="ORF">RFULGI_LOCUS18603</name>
</gene>
<dbReference type="Proteomes" id="UP000789396">
    <property type="component" value="Unassembled WGS sequence"/>
</dbReference>
<evidence type="ECO:0000256" key="1">
    <source>
        <dbReference type="SAM" id="MobiDB-lite"/>
    </source>
</evidence>
<evidence type="ECO:0000313" key="2">
    <source>
        <dbReference type="EMBL" id="CAG8809536.1"/>
    </source>
</evidence>
<comment type="caution">
    <text evidence="2">The sequence shown here is derived from an EMBL/GenBank/DDBJ whole genome shotgun (WGS) entry which is preliminary data.</text>
</comment>
<sequence>HQSNNYIFETDSNDSESLASTSTSELYKSSLGLSKKTDEGVSESGINGVMPYITPESSINGVMPYITSE</sequence>
<feature type="non-terminal residue" evidence="2">
    <location>
        <position position="1"/>
    </location>
</feature>
<accession>A0A9N9K465</accession>
<protein>
    <submittedName>
        <fullName evidence="2">18367_t:CDS:1</fullName>
    </submittedName>
</protein>
<reference evidence="2" key="1">
    <citation type="submission" date="2021-06" db="EMBL/GenBank/DDBJ databases">
        <authorList>
            <person name="Kallberg Y."/>
            <person name="Tangrot J."/>
            <person name="Rosling A."/>
        </authorList>
    </citation>
    <scope>NUCLEOTIDE SEQUENCE</scope>
    <source>
        <strain evidence="2">IN212</strain>
    </source>
</reference>
<feature type="region of interest" description="Disordered" evidence="1">
    <location>
        <begin position="1"/>
        <end position="53"/>
    </location>
</feature>
<feature type="non-terminal residue" evidence="2">
    <location>
        <position position="69"/>
    </location>
</feature>
<proteinExistence type="predicted"/>
<dbReference type="EMBL" id="CAJVPZ010082896">
    <property type="protein sequence ID" value="CAG8809536.1"/>
    <property type="molecule type" value="Genomic_DNA"/>
</dbReference>
<feature type="compositionally biased region" description="Low complexity" evidence="1">
    <location>
        <begin position="15"/>
        <end position="26"/>
    </location>
</feature>
<evidence type="ECO:0000313" key="3">
    <source>
        <dbReference type="Proteomes" id="UP000789396"/>
    </source>
</evidence>